<proteinExistence type="predicted"/>
<feature type="region of interest" description="Disordered" evidence="1">
    <location>
        <begin position="44"/>
        <end position="68"/>
    </location>
</feature>
<sequence length="113" mass="12583">METNLSTAAERFAKLRVVGMAHLVGIPQSTSTNLERLEVCPATRRGNGASDWNSTDHSPQVRTSSDSRFAKPQGVVKRFYSYRHYKKCESGPASFHSAAEKFTGRQKNVLRPV</sequence>
<dbReference type="AlphaFoldDB" id="A0A4Y2KF57"/>
<gene>
    <name evidence="2" type="ORF">AVEN_198803_1</name>
</gene>
<evidence type="ECO:0000313" key="3">
    <source>
        <dbReference type="Proteomes" id="UP000499080"/>
    </source>
</evidence>
<reference evidence="2 3" key="1">
    <citation type="journal article" date="2019" name="Sci. Rep.">
        <title>Orb-weaving spider Araneus ventricosus genome elucidates the spidroin gene catalogue.</title>
        <authorList>
            <person name="Kono N."/>
            <person name="Nakamura H."/>
            <person name="Ohtoshi R."/>
            <person name="Moran D.A.P."/>
            <person name="Shinohara A."/>
            <person name="Yoshida Y."/>
            <person name="Fujiwara M."/>
            <person name="Mori M."/>
            <person name="Tomita M."/>
            <person name="Arakawa K."/>
        </authorList>
    </citation>
    <scope>NUCLEOTIDE SEQUENCE [LARGE SCALE GENOMIC DNA]</scope>
</reference>
<organism evidence="2 3">
    <name type="scientific">Araneus ventricosus</name>
    <name type="common">Orbweaver spider</name>
    <name type="synonym">Epeira ventricosa</name>
    <dbReference type="NCBI Taxonomy" id="182803"/>
    <lineage>
        <taxon>Eukaryota</taxon>
        <taxon>Metazoa</taxon>
        <taxon>Ecdysozoa</taxon>
        <taxon>Arthropoda</taxon>
        <taxon>Chelicerata</taxon>
        <taxon>Arachnida</taxon>
        <taxon>Araneae</taxon>
        <taxon>Araneomorphae</taxon>
        <taxon>Entelegynae</taxon>
        <taxon>Araneoidea</taxon>
        <taxon>Araneidae</taxon>
        <taxon>Araneus</taxon>
    </lineage>
</organism>
<dbReference type="Proteomes" id="UP000499080">
    <property type="component" value="Unassembled WGS sequence"/>
</dbReference>
<comment type="caution">
    <text evidence="2">The sequence shown here is derived from an EMBL/GenBank/DDBJ whole genome shotgun (WGS) entry which is preliminary data.</text>
</comment>
<accession>A0A4Y2KF57</accession>
<evidence type="ECO:0000256" key="1">
    <source>
        <dbReference type="SAM" id="MobiDB-lite"/>
    </source>
</evidence>
<name>A0A4Y2KF57_ARAVE</name>
<feature type="compositionally biased region" description="Polar residues" evidence="1">
    <location>
        <begin position="50"/>
        <end position="67"/>
    </location>
</feature>
<dbReference type="EMBL" id="BGPR01004581">
    <property type="protein sequence ID" value="GBN01091.1"/>
    <property type="molecule type" value="Genomic_DNA"/>
</dbReference>
<protein>
    <submittedName>
        <fullName evidence="2">Uncharacterized protein</fullName>
    </submittedName>
</protein>
<evidence type="ECO:0000313" key="2">
    <source>
        <dbReference type="EMBL" id="GBN01091.1"/>
    </source>
</evidence>
<keyword evidence="3" id="KW-1185">Reference proteome</keyword>